<feature type="compositionally biased region" description="Basic residues" evidence="1">
    <location>
        <begin position="419"/>
        <end position="430"/>
    </location>
</feature>
<feature type="compositionally biased region" description="Basic and acidic residues" evidence="1">
    <location>
        <begin position="522"/>
        <end position="532"/>
    </location>
</feature>
<evidence type="ECO:0000313" key="5">
    <source>
        <dbReference type="EMBL" id="AAV32176.1"/>
    </source>
</evidence>
<feature type="region of interest" description="Disordered" evidence="1">
    <location>
        <begin position="1"/>
        <end position="80"/>
    </location>
</feature>
<feature type="compositionally biased region" description="Low complexity" evidence="1">
    <location>
        <begin position="125"/>
        <end position="141"/>
    </location>
</feature>
<dbReference type="PANTHER" id="PTHR48258">
    <property type="entry name" value="DUF4218 DOMAIN-CONTAINING PROTEIN-RELATED"/>
    <property type="match status" value="1"/>
</dbReference>
<feature type="compositionally biased region" description="Basic and acidic residues" evidence="1">
    <location>
        <begin position="454"/>
        <end position="469"/>
    </location>
</feature>
<dbReference type="InterPro" id="IPR025452">
    <property type="entry name" value="DUF4218"/>
</dbReference>
<dbReference type="EMBL" id="AC137613">
    <property type="protein sequence ID" value="AAV32176.1"/>
    <property type="molecule type" value="Genomic_DNA"/>
</dbReference>
<evidence type="ECO:0000259" key="4">
    <source>
        <dbReference type="Pfam" id="PF13960"/>
    </source>
</evidence>
<evidence type="ECO:0000259" key="3">
    <source>
        <dbReference type="Pfam" id="PF13952"/>
    </source>
</evidence>
<gene>
    <name evidence="5" type="ORF">OSJNBa0034K10.12</name>
    <name evidence="6" type="ORF">OSJNBa0037H03.3</name>
</gene>
<evidence type="ECO:0000259" key="2">
    <source>
        <dbReference type="Pfam" id="PF03732"/>
    </source>
</evidence>
<sequence>MAEQAKAHNLSPSVSGDDGEPNPRRRARTPPPPPRQSPRREEALERVEGSATSTSTGDGEGRRDGERRLLVYGDGSTPQGALQAAGALLRHPPVVPDPESLAQRWLDDVANLVMTARQRLGAGGRSSATKTSGAATTGSVSSRRRARRAAAVARHSAATPSLAPPTREDQRGGLDARIGIKRRRNGRRAAHATEGASSSGVSPQLGRGDQPSVPPVGGVGCRAFVASLRNVRWPPRFRPTIAEKYDGSVNPAEFLQVYTTGIEAAGGDDRVMANFFPMALKGQARGWLMNLPPASVHSWEDLCQQFTMNFQGTYPRPGEEADLHAVQRRDDESLRSYIQRFCQVRNTIPCIPAHAVIYAFRGGVRHNRMLEKIASKEPQTTAELFQLADRVARKEEAWTWNPSGSGVAASAAPGSAARTGRRDRRRKKRSAHSDDEGHVLAVEGASRATRKGRPASDKKKEAGALSRERPTGKWCTVHNTSLHDLADCRAVKSLAERTRKWEEERRQERREGKSPAVPSGNRRSEAKQKAPADDIDDDDDDLGFQEPGATIATVDGGACAHVSRRSLKAMKRELLAAAPTHEATRRARWPEVALTFDQTDHPPCVARGGQIAMVVSPTVCNVKLGRVLIDGGAALNILSPAAFDAIKAPGMVLRPSQPIIGVTPGHTWPLGHIDLPVTFGGSANFRTERVNFDVADLSLPYNAVLGRPALVKFMAAVHYAYLQMKMPGPGGPISVHGDLKVALACMEQRADHLAAASKPEGGDERLGTSVPAAPRQRIVTCDEVPEDALVSFLRANADVFAWRPADMPGVPREVIEHRLAVSQKVIDPDRLEALQNEVVQCLVSFELIFPPSFFNIMTHLLCHLVKEIRILGPMYLHNMFPFERYMGVLKKYVRNRARPEASIAKGYGTEEVIEFCVEFIEDLRPIGVPESRHEGRLRGKGTLGRKAIMTVDNNLFRKAHFTVLQHSSLVAPYIEEHLALVRARNIGKSDAWITRHHIDTFPAWLRQHLMGNESINQQLAFLARGPSGSIATFQGYEINGYTFYTRAQDMKSTNQNSAVRVDAMGHDGTTATYYGAIEDIWELDYGPLKVPLFRCQWVRLTGGGVMIDGSGMTTVDLNKVGYSDEPFVLANDVTQVFFVKDMSSKGKKGRGPDEPKRQVVLPGKRKIVGVEDKTEEDYDQLDGQPPFTVTIDPSILLSNEDTPYSRSDHKEGTIVRRKYVRSTVTADVMP</sequence>
<evidence type="ECO:0000313" key="7">
    <source>
        <dbReference type="Proteomes" id="UP000000763"/>
    </source>
</evidence>
<feature type="compositionally biased region" description="Basic and acidic residues" evidence="1">
    <location>
        <begin position="38"/>
        <end position="48"/>
    </location>
</feature>
<dbReference type="PANTHER" id="PTHR48258:SF9">
    <property type="entry name" value="OS01G0348150 PROTEIN"/>
    <property type="match status" value="1"/>
</dbReference>
<dbReference type="AlphaFoldDB" id="Q5WML4"/>
<reference evidence="6" key="2">
    <citation type="submission" date="2004-11" db="EMBL/GenBank/DDBJ databases">
        <title>Oryza sativa (japonica cultivar-group) chromosome 5 BAC clone OSJNBa0037H03, complete sequence.</title>
        <authorList>
            <person name="Chow T.-Y."/>
            <person name="Hsing Y.-I.C."/>
            <person name="Chen C.-S."/>
            <person name="Chen H.-H."/>
            <person name="Liu S.-M."/>
            <person name="Chao Y.-T."/>
            <person name="Chang S.-J."/>
            <person name="Chen H.-C."/>
            <person name="Chen S.-K."/>
            <person name="Chen T.-R."/>
            <person name="Chen Y.-L."/>
            <person name="Cheng C.-H."/>
            <person name="Chung C.-I."/>
            <person name="Han S.-Y."/>
            <person name="Hsiao S.-H."/>
            <person name="Hsiung J.-N."/>
            <person name="Hsu C.-H."/>
            <person name="Huang J.-J."/>
            <person name="Kau P.-I."/>
            <person name="Lee M.-C."/>
            <person name="Leu H.-L."/>
            <person name="Li Y.-F."/>
            <person name="Lin S.-J."/>
            <person name="Lin Y.-C."/>
            <person name="Wu S.-W."/>
            <person name="Yu C.-Y."/>
            <person name="Yu S.-W."/>
            <person name="Wu H.-P."/>
            <person name="Shaw J.-F."/>
            <person name="McCombie W.R."/>
            <person name="Spiegel L."/>
            <person name="de la Bastide M."/>
            <person name="Zutavern T."/>
            <person name="Muller S."/>
            <person name="Nascimento L."/>
            <person name="Balija V."/>
            <person name="Bell M."/>
            <person name="Miller B."/>
            <person name="Katzenberger F."/>
            <person name="Andrade M.V."/>
            <person name="Dike S."/>
            <person name="O'Shaughnessy A."/>
            <person name="Palmer L."/>
        </authorList>
    </citation>
    <scope>NUCLEOTIDE SEQUENCE</scope>
</reference>
<feature type="domain" description="DUF4218" evidence="4">
    <location>
        <begin position="822"/>
        <end position="924"/>
    </location>
</feature>
<feature type="compositionally biased region" description="Basic and acidic residues" evidence="1">
    <location>
        <begin position="498"/>
        <end position="513"/>
    </location>
</feature>
<feature type="compositionally biased region" description="Low complexity" evidence="1">
    <location>
        <begin position="402"/>
        <end position="418"/>
    </location>
</feature>
<proteinExistence type="predicted"/>
<dbReference type="Proteomes" id="UP000000763">
    <property type="component" value="Chromosome 5"/>
</dbReference>
<reference evidence="7" key="4">
    <citation type="journal article" date="2008" name="Nucleic Acids Res.">
        <title>The rice annotation project database (RAP-DB): 2008 update.</title>
        <authorList>
            <consortium name="The rice annotation project (RAP)"/>
        </authorList>
    </citation>
    <scope>GENOME REANNOTATION</scope>
    <source>
        <strain evidence="7">cv. Nipponbare</strain>
    </source>
</reference>
<dbReference type="Pfam" id="PF13960">
    <property type="entry name" value="DUF4218"/>
    <property type="match status" value="1"/>
</dbReference>
<feature type="domain" description="DUF4216" evidence="3">
    <location>
        <begin position="1081"/>
        <end position="1145"/>
    </location>
</feature>
<feature type="compositionally biased region" description="Basic and acidic residues" evidence="1">
    <location>
        <begin position="59"/>
        <end position="69"/>
    </location>
</feature>
<reference evidence="7" key="3">
    <citation type="journal article" date="2005" name="Nature">
        <title>The map-based sequence of the rice genome.</title>
        <authorList>
            <consortium name="International rice genome sequencing project (IRGSP)"/>
            <person name="Matsumoto T."/>
            <person name="Wu J."/>
            <person name="Kanamori H."/>
            <person name="Katayose Y."/>
            <person name="Fujisawa M."/>
            <person name="Namiki N."/>
            <person name="Mizuno H."/>
            <person name="Yamamoto K."/>
            <person name="Antonio B.A."/>
            <person name="Baba T."/>
            <person name="Sakata K."/>
            <person name="Nagamura Y."/>
            <person name="Aoki H."/>
            <person name="Arikawa K."/>
            <person name="Arita K."/>
            <person name="Bito T."/>
            <person name="Chiden Y."/>
            <person name="Fujitsuka N."/>
            <person name="Fukunaka R."/>
            <person name="Hamada M."/>
            <person name="Harada C."/>
            <person name="Hayashi A."/>
            <person name="Hijishita S."/>
            <person name="Honda M."/>
            <person name="Hosokawa S."/>
            <person name="Ichikawa Y."/>
            <person name="Idonuma A."/>
            <person name="Iijima M."/>
            <person name="Ikeda M."/>
            <person name="Ikeno M."/>
            <person name="Ito K."/>
            <person name="Ito S."/>
            <person name="Ito T."/>
            <person name="Ito Y."/>
            <person name="Ito Y."/>
            <person name="Iwabuchi A."/>
            <person name="Kamiya K."/>
            <person name="Karasawa W."/>
            <person name="Kurita K."/>
            <person name="Katagiri S."/>
            <person name="Kikuta A."/>
            <person name="Kobayashi H."/>
            <person name="Kobayashi N."/>
            <person name="Machita K."/>
            <person name="Maehara T."/>
            <person name="Masukawa M."/>
            <person name="Mizubayashi T."/>
            <person name="Mukai Y."/>
            <person name="Nagasaki H."/>
            <person name="Nagata Y."/>
            <person name="Naito S."/>
            <person name="Nakashima M."/>
            <person name="Nakama Y."/>
            <person name="Nakamichi Y."/>
            <person name="Nakamura M."/>
            <person name="Meguro A."/>
            <person name="Negishi M."/>
            <person name="Ohta I."/>
            <person name="Ohta T."/>
            <person name="Okamoto M."/>
            <person name="Ono N."/>
            <person name="Saji S."/>
            <person name="Sakaguchi M."/>
            <person name="Sakai K."/>
            <person name="Shibata M."/>
            <person name="Shimokawa T."/>
            <person name="Song J."/>
            <person name="Takazaki Y."/>
            <person name="Terasawa K."/>
            <person name="Tsugane M."/>
            <person name="Tsuji K."/>
            <person name="Ueda S."/>
            <person name="Waki K."/>
            <person name="Yamagata H."/>
            <person name="Yamamoto M."/>
            <person name="Yamamoto S."/>
            <person name="Yamane H."/>
            <person name="Yoshiki S."/>
            <person name="Yoshihara R."/>
            <person name="Yukawa K."/>
            <person name="Zhong H."/>
            <person name="Yano M."/>
            <person name="Yuan Q."/>
            <person name="Ouyang S."/>
            <person name="Liu J."/>
            <person name="Jones K.M."/>
            <person name="Gansberger K."/>
            <person name="Moffat K."/>
            <person name="Hill J."/>
            <person name="Bera J."/>
            <person name="Fadrosh D."/>
            <person name="Jin S."/>
            <person name="Johri S."/>
            <person name="Kim M."/>
            <person name="Overton L."/>
            <person name="Reardon M."/>
            <person name="Tsitrin T."/>
            <person name="Vuong H."/>
            <person name="Weaver B."/>
            <person name="Ciecko A."/>
            <person name="Tallon L."/>
            <person name="Jackson J."/>
            <person name="Pai G."/>
            <person name="Aken S.V."/>
            <person name="Utterback T."/>
            <person name="Reidmuller S."/>
            <person name="Feldblyum T."/>
            <person name="Hsiao J."/>
            <person name="Zismann V."/>
            <person name="Iobst S."/>
            <person name="de Vazeille A.R."/>
            <person name="Buell C.R."/>
            <person name="Ying K."/>
            <person name="Li Y."/>
            <person name="Lu T."/>
            <person name="Huang Y."/>
            <person name="Zhao Q."/>
            <person name="Feng Q."/>
            <person name="Zhang L."/>
            <person name="Zhu J."/>
            <person name="Weng Q."/>
            <person name="Mu J."/>
            <person name="Lu Y."/>
            <person name="Fan D."/>
            <person name="Liu Y."/>
            <person name="Guan J."/>
            <person name="Zhang Y."/>
            <person name="Yu S."/>
            <person name="Liu X."/>
            <person name="Zhang Y."/>
            <person name="Hong G."/>
            <person name="Han B."/>
            <person name="Choisne N."/>
            <person name="Demange N."/>
            <person name="Orjeda G."/>
            <person name="Samain S."/>
            <person name="Cattolico L."/>
            <person name="Pelletier E."/>
            <person name="Couloux A."/>
            <person name="Segurens B."/>
            <person name="Wincker P."/>
            <person name="D'Hont A."/>
            <person name="Scarpelli C."/>
            <person name="Weissenbach J."/>
            <person name="Salanoubat M."/>
            <person name="Quetier F."/>
            <person name="Yu Y."/>
            <person name="Kim H.R."/>
            <person name="Rambo T."/>
            <person name="Currie J."/>
            <person name="Collura K."/>
            <person name="Luo M."/>
            <person name="Yang T."/>
            <person name="Ammiraju J.S.S."/>
            <person name="Engler F."/>
            <person name="Soderlund C."/>
            <person name="Wing R.A."/>
            <person name="Palmer L.E."/>
            <person name="de la Bastide M."/>
            <person name="Spiegel L."/>
            <person name="Nascimento L."/>
            <person name="Zutavern T."/>
            <person name="O'Shaughnessy A."/>
            <person name="Dike S."/>
            <person name="Dedhia N."/>
            <person name="Preston R."/>
            <person name="Balija V."/>
            <person name="McCombie W.R."/>
            <person name="Chow T."/>
            <person name="Chen H."/>
            <person name="Chung M."/>
            <person name="Chen C."/>
            <person name="Shaw J."/>
            <person name="Wu H."/>
            <person name="Hsiao K."/>
            <person name="Chao Y."/>
            <person name="Chu M."/>
            <person name="Cheng C."/>
            <person name="Hour A."/>
            <person name="Lee P."/>
            <person name="Lin S."/>
            <person name="Lin Y."/>
            <person name="Liou J."/>
            <person name="Liu S."/>
            <person name="Hsing Y."/>
            <person name="Raghuvanshi S."/>
            <person name="Mohanty A."/>
            <person name="Bharti A.K."/>
            <person name="Gaur A."/>
            <person name="Gupta V."/>
            <person name="Kumar D."/>
            <person name="Ravi V."/>
            <person name="Vij S."/>
            <person name="Kapur A."/>
            <person name="Khurana P."/>
            <person name="Khurana P."/>
            <person name="Khurana J.P."/>
            <person name="Tyagi A.K."/>
            <person name="Gaikwad K."/>
            <person name="Singh A."/>
            <person name="Dalal V."/>
            <person name="Srivastava S."/>
            <person name="Dixit A."/>
            <person name="Pal A.K."/>
            <person name="Ghazi I.A."/>
            <person name="Yadav M."/>
            <person name="Pandit A."/>
            <person name="Bhargava A."/>
            <person name="Sureshbabu K."/>
            <person name="Batra K."/>
            <person name="Sharma T.R."/>
            <person name="Mohapatra T."/>
            <person name="Singh N.K."/>
            <person name="Messing J."/>
            <person name="Nelson A.B."/>
            <person name="Fuks G."/>
            <person name="Kavchok S."/>
            <person name="Keizer G."/>
            <person name="Linton E."/>
            <person name="Llaca V."/>
            <person name="Song R."/>
            <person name="Tanyolac B."/>
            <person name="Young S."/>
            <person name="Ho-Il K."/>
            <person name="Hahn J.H."/>
            <person name="Sangsakoo G."/>
            <person name="Vanavichit A."/>
            <person name="de Mattos Luiz.A.T."/>
            <person name="Zimmer P.D."/>
            <person name="Malone G."/>
            <person name="Dellagostin O."/>
            <person name="de Oliveira A.C."/>
            <person name="Bevan M."/>
            <person name="Bancroft I."/>
            <person name="Minx P."/>
            <person name="Cordum H."/>
            <person name="Wilson R."/>
            <person name="Cheng Z."/>
            <person name="Jin W."/>
            <person name="Jiang J."/>
            <person name="Leong S.A."/>
            <person name="Iwama H."/>
            <person name="Gojobori T."/>
            <person name="Itoh T."/>
            <person name="Niimura Y."/>
            <person name="Fujii Y."/>
            <person name="Habara T."/>
            <person name="Sakai H."/>
            <person name="Sato Y."/>
            <person name="Wilson G."/>
            <person name="Kumar K."/>
            <person name="McCouch S."/>
            <person name="Juretic N."/>
            <person name="Hoen D."/>
            <person name="Wright S."/>
            <person name="Bruskiewich R."/>
            <person name="Bureau T."/>
            <person name="Miyao A."/>
            <person name="Hirochika H."/>
            <person name="Nishikawa T."/>
            <person name="Kadowaki K."/>
            <person name="Sugiura M."/>
            <person name="Burr B."/>
            <person name="Sasaki T."/>
        </authorList>
    </citation>
    <scope>NUCLEOTIDE SEQUENCE [LARGE SCALE GENOMIC DNA]</scope>
    <source>
        <strain evidence="7">cv. Nipponbare</strain>
    </source>
</reference>
<protein>
    <submittedName>
        <fullName evidence="5">Polyprotein</fullName>
    </submittedName>
</protein>
<feature type="region of interest" description="Disordered" evidence="1">
    <location>
        <begin position="401"/>
        <end position="469"/>
    </location>
</feature>
<feature type="domain" description="Retrotransposon gag" evidence="2">
    <location>
        <begin position="275"/>
        <end position="365"/>
    </location>
</feature>
<dbReference type="InterPro" id="IPR005162">
    <property type="entry name" value="Retrotrans_gag_dom"/>
</dbReference>
<dbReference type="InterPro" id="IPR025312">
    <property type="entry name" value="DUF4216"/>
</dbReference>
<feature type="compositionally biased region" description="Basic residues" evidence="1">
    <location>
        <begin position="179"/>
        <end position="190"/>
    </location>
</feature>
<dbReference type="Pfam" id="PF13952">
    <property type="entry name" value="DUF4216"/>
    <property type="match status" value="1"/>
</dbReference>
<dbReference type="Gene3D" id="2.40.70.10">
    <property type="entry name" value="Acid Proteases"/>
    <property type="match status" value="1"/>
</dbReference>
<feature type="region of interest" description="Disordered" evidence="1">
    <location>
        <begin position="120"/>
        <end position="214"/>
    </location>
</feature>
<evidence type="ECO:0000313" key="6">
    <source>
        <dbReference type="EMBL" id="AAV43954.1"/>
    </source>
</evidence>
<name>Q5WML4_ORYSJ</name>
<dbReference type="CDD" id="cd00303">
    <property type="entry name" value="retropepsin_like"/>
    <property type="match status" value="1"/>
</dbReference>
<accession>Q5WML4</accession>
<dbReference type="EMBL" id="AC136522">
    <property type="protein sequence ID" value="AAV43954.1"/>
    <property type="molecule type" value="Genomic_DNA"/>
</dbReference>
<organism evidence="5 7">
    <name type="scientific">Oryza sativa subsp. japonica</name>
    <name type="common">Rice</name>
    <dbReference type="NCBI Taxonomy" id="39947"/>
    <lineage>
        <taxon>Eukaryota</taxon>
        <taxon>Viridiplantae</taxon>
        <taxon>Streptophyta</taxon>
        <taxon>Embryophyta</taxon>
        <taxon>Tracheophyta</taxon>
        <taxon>Spermatophyta</taxon>
        <taxon>Magnoliopsida</taxon>
        <taxon>Liliopsida</taxon>
        <taxon>Poales</taxon>
        <taxon>Poaceae</taxon>
        <taxon>BOP clade</taxon>
        <taxon>Oryzoideae</taxon>
        <taxon>Oryzeae</taxon>
        <taxon>Oryzinae</taxon>
        <taxon>Oryza</taxon>
        <taxon>Oryza sativa</taxon>
    </lineage>
</organism>
<dbReference type="InterPro" id="IPR021109">
    <property type="entry name" value="Peptidase_aspartic_dom_sf"/>
</dbReference>
<evidence type="ECO:0000256" key="1">
    <source>
        <dbReference type="SAM" id="MobiDB-lite"/>
    </source>
</evidence>
<reference evidence="5" key="1">
    <citation type="submission" date="2004-10" db="EMBL/GenBank/DDBJ databases">
        <title>Oryza sativa (japonica cultivar-group) chromosome 5 BAC clone OSJNBa0034K10, complete sequence.</title>
        <authorList>
            <person name="Chow T.-Y."/>
            <person name="Hsing Y.-I.C."/>
            <person name="Chen C.-S."/>
            <person name="Chen H.-H."/>
            <person name="Liu S.-M."/>
            <person name="Chao Y.-T."/>
            <person name="Chang S.-J."/>
            <person name="Chen H.-C."/>
            <person name="Chen S.-K."/>
            <person name="Chen T.-R."/>
            <person name="Chen Y.-L."/>
            <person name="Cheng C.-H."/>
            <person name="Chung C.-I."/>
            <person name="Han S.-Y."/>
            <person name="Hsiao S.-H."/>
            <person name="Hsiung J.-N."/>
            <person name="Hsu C.-H."/>
            <person name="Huang J.-J."/>
            <person name="Kau P.-I."/>
            <person name="Lee M.-C."/>
            <person name="Leu H.-L."/>
            <person name="Li Y.-F."/>
            <person name="Lin S.-J."/>
            <person name="Lin Y.-C."/>
            <person name="Wu S.-W."/>
            <person name="Yu C.-Y."/>
            <person name="Yu S.-W."/>
            <person name="Wu H.-P."/>
            <person name="Shaw J.-F."/>
            <person name="McCombie W.R."/>
            <person name="de la Bastide M."/>
            <person name="Spiegel L."/>
            <person name="Zutavern T."/>
            <person name="Muller S."/>
            <person name="Nascimento L."/>
            <person name="Balija V."/>
            <person name="Bell M."/>
            <person name="Miller B."/>
            <person name="Katzenberger F."/>
            <person name="Andrade M.V."/>
            <person name="Dike S."/>
            <person name="O'Shaughnessy A."/>
            <person name="Palmer L."/>
        </authorList>
    </citation>
    <scope>NUCLEOTIDE SEQUENCE</scope>
</reference>
<feature type="region of interest" description="Disordered" evidence="1">
    <location>
        <begin position="498"/>
        <end position="545"/>
    </location>
</feature>
<feature type="compositionally biased region" description="Low complexity" evidence="1">
    <location>
        <begin position="149"/>
        <end position="159"/>
    </location>
</feature>
<dbReference type="Pfam" id="PF03732">
    <property type="entry name" value="Retrotrans_gag"/>
    <property type="match status" value="1"/>
</dbReference>
<feature type="compositionally biased region" description="Acidic residues" evidence="1">
    <location>
        <begin position="533"/>
        <end position="543"/>
    </location>
</feature>